<evidence type="ECO:0000256" key="2">
    <source>
        <dbReference type="SAM" id="SignalP"/>
    </source>
</evidence>
<dbReference type="AlphaFoldDB" id="A0A1R3GWL3"/>
<sequence length="128" mass="14270">MAKISSHLVVCIILSAIVLLSFVSNSMPQSIHDTSIEHPNLPAEAALSQAIMVGRNNMKLISPFQEEEEKKERKLKEKEDKKKKKKKKDKDDEEDDDGDSSSAAARVKQCSSNMGLAVLCIALFFFVF</sequence>
<evidence type="ECO:0008006" key="5">
    <source>
        <dbReference type="Google" id="ProtNLM"/>
    </source>
</evidence>
<reference evidence="4" key="1">
    <citation type="submission" date="2013-09" db="EMBL/GenBank/DDBJ databases">
        <title>Corchorus olitorius genome sequencing.</title>
        <authorList>
            <person name="Alam M."/>
            <person name="Haque M.S."/>
            <person name="Islam M.S."/>
            <person name="Emdad E.M."/>
            <person name="Islam M.M."/>
            <person name="Ahmed B."/>
            <person name="Halim A."/>
            <person name="Hossen Q.M.M."/>
            <person name="Hossain M.Z."/>
            <person name="Ahmed R."/>
            <person name="Khan M.M."/>
            <person name="Islam R."/>
            <person name="Rashid M.M."/>
            <person name="Khan S.A."/>
            <person name="Rahman M.S."/>
            <person name="Alam M."/>
            <person name="Yahiya A.S."/>
            <person name="Khan M.S."/>
            <person name="Azam M.S."/>
            <person name="Haque T."/>
            <person name="Lashkar M.Z.H."/>
            <person name="Akhand A.I."/>
            <person name="Morshed G."/>
            <person name="Roy S."/>
            <person name="Uddin K.S."/>
            <person name="Rabeya T."/>
            <person name="Hossain A.S."/>
            <person name="Chowdhury A."/>
            <person name="Snigdha A.R."/>
            <person name="Mortoza M.S."/>
            <person name="Matin S.A."/>
            <person name="Hoque S.M.E."/>
            <person name="Islam M.K."/>
            <person name="Roy D.K."/>
            <person name="Haider R."/>
            <person name="Moosa M.M."/>
            <person name="Elias S.M."/>
            <person name="Hasan A.M."/>
            <person name="Jahan S."/>
            <person name="Shafiuddin M."/>
            <person name="Mahmood N."/>
            <person name="Shommy N.S."/>
        </authorList>
    </citation>
    <scope>NUCLEOTIDE SEQUENCE [LARGE SCALE GENOMIC DNA]</scope>
    <source>
        <strain evidence="4">cv. O-4</strain>
    </source>
</reference>
<evidence type="ECO:0000313" key="4">
    <source>
        <dbReference type="Proteomes" id="UP000187203"/>
    </source>
</evidence>
<feature type="compositionally biased region" description="Basic and acidic residues" evidence="1">
    <location>
        <begin position="68"/>
        <end position="80"/>
    </location>
</feature>
<gene>
    <name evidence="3" type="ORF">COLO4_33042</name>
</gene>
<name>A0A1R3GWL3_9ROSI</name>
<protein>
    <recommendedName>
        <fullName evidence="5">Transmembrane protein</fullName>
    </recommendedName>
</protein>
<keyword evidence="2" id="KW-0732">Signal</keyword>
<feature type="chain" id="PRO_5012413050" description="Transmembrane protein" evidence="2">
    <location>
        <begin position="29"/>
        <end position="128"/>
    </location>
</feature>
<proteinExistence type="predicted"/>
<organism evidence="3 4">
    <name type="scientific">Corchorus olitorius</name>
    <dbReference type="NCBI Taxonomy" id="93759"/>
    <lineage>
        <taxon>Eukaryota</taxon>
        <taxon>Viridiplantae</taxon>
        <taxon>Streptophyta</taxon>
        <taxon>Embryophyta</taxon>
        <taxon>Tracheophyta</taxon>
        <taxon>Spermatophyta</taxon>
        <taxon>Magnoliopsida</taxon>
        <taxon>eudicotyledons</taxon>
        <taxon>Gunneridae</taxon>
        <taxon>Pentapetalae</taxon>
        <taxon>rosids</taxon>
        <taxon>malvids</taxon>
        <taxon>Malvales</taxon>
        <taxon>Malvaceae</taxon>
        <taxon>Grewioideae</taxon>
        <taxon>Apeibeae</taxon>
        <taxon>Corchorus</taxon>
    </lineage>
</organism>
<feature type="signal peptide" evidence="2">
    <location>
        <begin position="1"/>
        <end position="28"/>
    </location>
</feature>
<accession>A0A1R3GWL3</accession>
<feature type="region of interest" description="Disordered" evidence="1">
    <location>
        <begin position="64"/>
        <end position="105"/>
    </location>
</feature>
<comment type="caution">
    <text evidence="3">The sequence shown here is derived from an EMBL/GenBank/DDBJ whole genome shotgun (WGS) entry which is preliminary data.</text>
</comment>
<dbReference type="EMBL" id="AWUE01021377">
    <property type="protein sequence ID" value="OMO62518.1"/>
    <property type="molecule type" value="Genomic_DNA"/>
</dbReference>
<evidence type="ECO:0000313" key="3">
    <source>
        <dbReference type="EMBL" id="OMO62518.1"/>
    </source>
</evidence>
<evidence type="ECO:0000256" key="1">
    <source>
        <dbReference type="SAM" id="MobiDB-lite"/>
    </source>
</evidence>
<keyword evidence="4" id="KW-1185">Reference proteome</keyword>
<dbReference type="OrthoDB" id="10453940at2759"/>
<dbReference type="Proteomes" id="UP000187203">
    <property type="component" value="Unassembled WGS sequence"/>
</dbReference>